<keyword evidence="3" id="KW-1185">Reference proteome</keyword>
<evidence type="ECO:0000313" key="2">
    <source>
        <dbReference type="EMBL" id="SFR46762.1"/>
    </source>
</evidence>
<dbReference type="NCBIfam" id="NF045761">
    <property type="entry name" value="NAMPUrTaseMurU"/>
    <property type="match status" value="1"/>
</dbReference>
<dbReference type="SUPFAM" id="SSF53448">
    <property type="entry name" value="Nucleotide-diphospho-sugar transferases"/>
    <property type="match status" value="1"/>
</dbReference>
<feature type="domain" description="Nucleotidyl transferase" evidence="1">
    <location>
        <begin position="2"/>
        <end position="141"/>
    </location>
</feature>
<protein>
    <submittedName>
        <fullName evidence="2">Nucleotidyl transferase</fullName>
    </submittedName>
</protein>
<name>A0A1I6GX33_9GAMM</name>
<dbReference type="OrthoDB" id="9788272at2"/>
<dbReference type="PANTHER" id="PTHR22572">
    <property type="entry name" value="SUGAR-1-PHOSPHATE GUANYL TRANSFERASE"/>
    <property type="match status" value="1"/>
</dbReference>
<dbReference type="STRING" id="375760.SAMN04488073_1705"/>
<accession>A0A1I6GX33</accession>
<dbReference type="InterPro" id="IPR050486">
    <property type="entry name" value="Mannose-1P_guanyltransferase"/>
</dbReference>
<gene>
    <name evidence="2" type="ORF">SAMN04488073_1705</name>
</gene>
<dbReference type="AlphaFoldDB" id="A0A1I6GX33"/>
<dbReference type="Gene3D" id="3.90.550.10">
    <property type="entry name" value="Spore Coat Polysaccharide Biosynthesis Protein SpsA, Chain A"/>
    <property type="match status" value="1"/>
</dbReference>
<organism evidence="2 3">
    <name type="scientific">Marinobacter gudaonensis</name>
    <dbReference type="NCBI Taxonomy" id="375760"/>
    <lineage>
        <taxon>Bacteria</taxon>
        <taxon>Pseudomonadati</taxon>
        <taxon>Pseudomonadota</taxon>
        <taxon>Gammaproteobacteria</taxon>
        <taxon>Pseudomonadales</taxon>
        <taxon>Marinobacteraceae</taxon>
        <taxon>Marinobacter</taxon>
    </lineage>
</organism>
<evidence type="ECO:0000313" key="3">
    <source>
        <dbReference type="Proteomes" id="UP000199290"/>
    </source>
</evidence>
<evidence type="ECO:0000259" key="1">
    <source>
        <dbReference type="Pfam" id="PF00483"/>
    </source>
</evidence>
<dbReference type="InterPro" id="IPR029044">
    <property type="entry name" value="Nucleotide-diphossugar_trans"/>
</dbReference>
<reference evidence="3" key="1">
    <citation type="submission" date="2016-10" db="EMBL/GenBank/DDBJ databases">
        <authorList>
            <person name="Varghese N."/>
            <person name="Submissions S."/>
        </authorList>
    </citation>
    <scope>NUCLEOTIDE SEQUENCE [LARGE SCALE GENOMIC DNA]</scope>
    <source>
        <strain evidence="3">CGMCC 1.6294</strain>
    </source>
</reference>
<dbReference type="RefSeq" id="WP_091988250.1">
    <property type="nucleotide sequence ID" value="NZ_FOYV01000001.1"/>
</dbReference>
<dbReference type="InterPro" id="IPR054790">
    <property type="entry name" value="MurU"/>
</dbReference>
<proteinExistence type="predicted"/>
<dbReference type="CDD" id="cd06422">
    <property type="entry name" value="NTP_transferase_like_1"/>
    <property type="match status" value="1"/>
</dbReference>
<keyword evidence="2" id="KW-0808">Transferase</keyword>
<dbReference type="Pfam" id="PF00483">
    <property type="entry name" value="NTP_transferase"/>
    <property type="match status" value="1"/>
</dbReference>
<dbReference type="Proteomes" id="UP000199290">
    <property type="component" value="Unassembled WGS sequence"/>
</dbReference>
<dbReference type="GO" id="GO:0016740">
    <property type="term" value="F:transferase activity"/>
    <property type="evidence" value="ECO:0007669"/>
    <property type="project" value="UniProtKB-KW"/>
</dbReference>
<sequence length="237" mass="26088">MKAMILAAGKGERMRPLTLSTPKPLLKAGGRPLIAYHLERLHDAGIQDVVINHAWLGDQIEETLGSGQPFGVSIQYSREGEPLETAGGIVRALPMLAYPGCDWFLVINGDIWCDFDLSTLVRLAGNPPVNTDAVLVLTDNPPHHPSGDFHLNAEGLLTGDDHDRHTFTGISLLNRRLFDGLSDQAGKLGPVLRRAMARKRVRGLYHPGQWVDVGTPERLHALDRQLDGRTHDHHGQH</sequence>
<dbReference type="EMBL" id="FOYV01000001">
    <property type="protein sequence ID" value="SFR46762.1"/>
    <property type="molecule type" value="Genomic_DNA"/>
</dbReference>
<dbReference type="InterPro" id="IPR005835">
    <property type="entry name" value="NTP_transferase_dom"/>
</dbReference>